<dbReference type="Gene3D" id="3.40.50.1820">
    <property type="entry name" value="alpha/beta hydrolase"/>
    <property type="match status" value="1"/>
</dbReference>
<reference evidence="3" key="1">
    <citation type="submission" date="2018-05" db="EMBL/GenBank/DDBJ databases">
        <authorList>
            <person name="Lanie J.A."/>
            <person name="Ng W.-L."/>
            <person name="Kazmierczak K.M."/>
            <person name="Andrzejewski T.M."/>
            <person name="Davidsen T.M."/>
            <person name="Wayne K.J."/>
            <person name="Tettelin H."/>
            <person name="Glass J.I."/>
            <person name="Rusch D."/>
            <person name="Podicherti R."/>
            <person name="Tsui H.-C.T."/>
            <person name="Winkler M.E."/>
        </authorList>
    </citation>
    <scope>NUCLEOTIDE SEQUENCE</scope>
</reference>
<dbReference type="Pfam" id="PF02129">
    <property type="entry name" value="Peptidase_S15"/>
    <property type="match status" value="1"/>
</dbReference>
<organism evidence="3">
    <name type="scientific">marine metagenome</name>
    <dbReference type="NCBI Taxonomy" id="408172"/>
    <lineage>
        <taxon>unclassified sequences</taxon>
        <taxon>metagenomes</taxon>
        <taxon>ecological metagenomes</taxon>
    </lineage>
</organism>
<dbReference type="EMBL" id="UINC01061728">
    <property type="protein sequence ID" value="SVB87606.1"/>
    <property type="molecule type" value="Genomic_DNA"/>
</dbReference>
<gene>
    <name evidence="3" type="ORF">METZ01_LOCUS240460</name>
</gene>
<protein>
    <recommendedName>
        <fullName evidence="2">Xaa-Pro dipeptidyl-peptidase-like domain-containing protein</fullName>
    </recommendedName>
</protein>
<dbReference type="AlphaFoldDB" id="A0A382HJY9"/>
<keyword evidence="1" id="KW-0378">Hydrolase</keyword>
<dbReference type="PANTHER" id="PTHR22946">
    <property type="entry name" value="DIENELACTONE HYDROLASE DOMAIN-CONTAINING PROTEIN-RELATED"/>
    <property type="match status" value="1"/>
</dbReference>
<sequence>MKMKHSIAVKLIMTMAAGLANAQDKRPFKAPADINFRTGDIMSEGTRMQAEVFTPKDTVGKLPTILMSHGWGGTANSLRPDAVVFARAGFLVVTFDYRGWGNSDSRLVSVGKPKTVDGKLVAEVKEVREVVDPIDQTTDILNAIHWVQAEKQCDKNNIGIWGSSFSGGHVVYVAARDPRVKAFVSQVGSMDSRWAVADSGMRAMTYGHGTDRTRGRIGYPKPGTKFGSLNGFPILEKVMRYAPIEDIGRCEKVAKLFIIAENEELFDNKQHAILAHDRAKGVKKLVTLKGIKHYGVYREKRGEAQKHALDWFNEHLRKSMRH</sequence>
<name>A0A382HJY9_9ZZZZ</name>
<dbReference type="SUPFAM" id="SSF53474">
    <property type="entry name" value="alpha/beta-Hydrolases"/>
    <property type="match status" value="1"/>
</dbReference>
<dbReference type="InterPro" id="IPR029058">
    <property type="entry name" value="AB_hydrolase_fold"/>
</dbReference>
<evidence type="ECO:0000313" key="3">
    <source>
        <dbReference type="EMBL" id="SVB87606.1"/>
    </source>
</evidence>
<accession>A0A382HJY9</accession>
<dbReference type="PANTHER" id="PTHR22946:SF9">
    <property type="entry name" value="POLYKETIDE TRANSFERASE AF380"/>
    <property type="match status" value="1"/>
</dbReference>
<dbReference type="InterPro" id="IPR000383">
    <property type="entry name" value="Xaa-Pro-like_dom"/>
</dbReference>
<feature type="domain" description="Xaa-Pro dipeptidyl-peptidase-like" evidence="2">
    <location>
        <begin position="44"/>
        <end position="193"/>
    </location>
</feature>
<proteinExistence type="predicted"/>
<evidence type="ECO:0000256" key="1">
    <source>
        <dbReference type="ARBA" id="ARBA00022801"/>
    </source>
</evidence>
<dbReference type="GO" id="GO:0016788">
    <property type="term" value="F:hydrolase activity, acting on ester bonds"/>
    <property type="evidence" value="ECO:0007669"/>
    <property type="project" value="UniProtKB-ARBA"/>
</dbReference>
<evidence type="ECO:0000259" key="2">
    <source>
        <dbReference type="Pfam" id="PF02129"/>
    </source>
</evidence>
<dbReference type="InterPro" id="IPR050261">
    <property type="entry name" value="FrsA_esterase"/>
</dbReference>